<dbReference type="PANTHER" id="PTHR12215:SF10">
    <property type="entry name" value="L-AMINOADIPATE-SEMIALDEHYDE DEHYDROGENASE-PHOSPHOPANTETHEINYL TRANSFERASE"/>
    <property type="match status" value="1"/>
</dbReference>
<protein>
    <submittedName>
        <fullName evidence="5">4'-phosphopantetheinyl transferase superfamily protein</fullName>
    </submittedName>
</protein>
<dbReference type="RefSeq" id="WP_086327012.1">
    <property type="nucleotide sequence ID" value="NZ_CAMLBV010000015.1"/>
</dbReference>
<dbReference type="GO" id="GO:0008897">
    <property type="term" value="F:holo-[acyl-carrier-protein] synthase activity"/>
    <property type="evidence" value="ECO:0007669"/>
    <property type="project" value="InterPro"/>
</dbReference>
<comment type="caution">
    <text evidence="5">The sequence shown here is derived from an EMBL/GenBank/DDBJ whole genome shotgun (WGS) entry which is preliminary data.</text>
</comment>
<accession>A0A556SZ56</accession>
<feature type="domain" description="4'-phosphopantetheinyl transferase" evidence="3">
    <location>
        <begin position="105"/>
        <end position="199"/>
    </location>
</feature>
<reference evidence="5 6" key="1">
    <citation type="submission" date="2019-07" db="EMBL/GenBank/DDBJ databases">
        <title>Gilliamella genomes.</title>
        <authorList>
            <person name="Zheng H."/>
        </authorList>
    </citation>
    <scope>NUCLEOTIDE SEQUENCE [LARGE SCALE GENOMIC DNA]</scope>
    <source>
        <strain evidence="5 6">W8127</strain>
    </source>
</reference>
<dbReference type="InterPro" id="IPR008278">
    <property type="entry name" value="4-PPantetheinyl_Trfase_dom"/>
</dbReference>
<keyword evidence="2 5" id="KW-0808">Transferase</keyword>
<gene>
    <name evidence="5" type="ORF">FPQ15_01025</name>
</gene>
<dbReference type="GO" id="GO:0019878">
    <property type="term" value="P:lysine biosynthetic process via aminoadipic acid"/>
    <property type="evidence" value="ECO:0007669"/>
    <property type="project" value="TreeGrafter"/>
</dbReference>
<dbReference type="Pfam" id="PF22624">
    <property type="entry name" value="AASDHPPT_N"/>
    <property type="match status" value="1"/>
</dbReference>
<evidence type="ECO:0000256" key="1">
    <source>
        <dbReference type="ARBA" id="ARBA00010990"/>
    </source>
</evidence>
<comment type="similarity">
    <text evidence="1">Belongs to the P-Pant transferase superfamily. Gsp/Sfp/HetI/AcpT family.</text>
</comment>
<dbReference type="AlphaFoldDB" id="A0A556SZ56"/>
<dbReference type="InterPro" id="IPR050559">
    <property type="entry name" value="P-Pant_transferase_sf"/>
</dbReference>
<name>A0A556SZ56_9GAMM</name>
<dbReference type="GO" id="GO:0000287">
    <property type="term" value="F:magnesium ion binding"/>
    <property type="evidence" value="ECO:0007669"/>
    <property type="project" value="InterPro"/>
</dbReference>
<proteinExistence type="inferred from homology"/>
<dbReference type="Pfam" id="PF01648">
    <property type="entry name" value="ACPS"/>
    <property type="match status" value="1"/>
</dbReference>
<dbReference type="EMBL" id="VMHM01000001">
    <property type="protein sequence ID" value="TSK06449.1"/>
    <property type="molecule type" value="Genomic_DNA"/>
</dbReference>
<evidence type="ECO:0000259" key="3">
    <source>
        <dbReference type="Pfam" id="PF01648"/>
    </source>
</evidence>
<dbReference type="InterPro" id="IPR037143">
    <property type="entry name" value="4-PPantetheinyl_Trfase_dom_sf"/>
</dbReference>
<dbReference type="Gene3D" id="3.90.470.20">
    <property type="entry name" value="4'-phosphopantetheinyl transferase domain"/>
    <property type="match status" value="2"/>
</dbReference>
<dbReference type="Proteomes" id="UP000319483">
    <property type="component" value="Unassembled WGS sequence"/>
</dbReference>
<evidence type="ECO:0000259" key="4">
    <source>
        <dbReference type="Pfam" id="PF22624"/>
    </source>
</evidence>
<feature type="domain" description="4'-phosphopantetheinyl transferase N-terminal" evidence="4">
    <location>
        <begin position="22"/>
        <end position="98"/>
    </location>
</feature>
<evidence type="ECO:0000256" key="2">
    <source>
        <dbReference type="ARBA" id="ARBA00022679"/>
    </source>
</evidence>
<organism evidence="5 6">
    <name type="scientific">Gilliamella apicola</name>
    <dbReference type="NCBI Taxonomy" id="1196095"/>
    <lineage>
        <taxon>Bacteria</taxon>
        <taxon>Pseudomonadati</taxon>
        <taxon>Pseudomonadota</taxon>
        <taxon>Gammaproteobacteria</taxon>
        <taxon>Orbales</taxon>
        <taxon>Orbaceae</taxon>
        <taxon>Gilliamella</taxon>
    </lineage>
</organism>
<dbReference type="InterPro" id="IPR055066">
    <property type="entry name" value="AASDHPPT_N"/>
</dbReference>
<evidence type="ECO:0000313" key="6">
    <source>
        <dbReference type="Proteomes" id="UP000319483"/>
    </source>
</evidence>
<dbReference type="PANTHER" id="PTHR12215">
    <property type="entry name" value="PHOSPHOPANTETHEINE TRANSFERASE"/>
    <property type="match status" value="1"/>
</dbReference>
<evidence type="ECO:0000313" key="5">
    <source>
        <dbReference type="EMBL" id="TSK06449.1"/>
    </source>
</evidence>
<sequence>MNFIYLANINNLSWSVLQDQKKILSHSAQLDIEKFRFEQDKCRSLVGKMLLLYSLQCHEQFQQSHLPIMDYGLYRKPFIRSIKGHFNISHSHDWVACVYSSNGEVGIDIEHVKPINIIDYQDVMTENEYQRALNHPNFDFFQLWTLKEAIMKAQGQGFYLSPSSFELPFPFYNDEIVEINHTRWFVYSQSFANEYKLSLASLYPIVENVQVIPLQLDQFWQ</sequence>
<dbReference type="GO" id="GO:0005829">
    <property type="term" value="C:cytosol"/>
    <property type="evidence" value="ECO:0007669"/>
    <property type="project" value="TreeGrafter"/>
</dbReference>
<dbReference type="SUPFAM" id="SSF56214">
    <property type="entry name" value="4'-phosphopantetheinyl transferase"/>
    <property type="match status" value="2"/>
</dbReference>